<dbReference type="GeneTree" id="ENSGT01140000282498"/>
<evidence type="ECO:0000313" key="5">
    <source>
        <dbReference type="Proteomes" id="UP000018467"/>
    </source>
</evidence>
<organism evidence="4 5">
    <name type="scientific">Astyanax mexicanus</name>
    <name type="common">Blind cave fish</name>
    <name type="synonym">Astyanax fasciatus mexicanus</name>
    <dbReference type="NCBI Taxonomy" id="7994"/>
    <lineage>
        <taxon>Eukaryota</taxon>
        <taxon>Metazoa</taxon>
        <taxon>Chordata</taxon>
        <taxon>Craniata</taxon>
        <taxon>Vertebrata</taxon>
        <taxon>Euteleostomi</taxon>
        <taxon>Actinopterygii</taxon>
        <taxon>Neopterygii</taxon>
        <taxon>Teleostei</taxon>
        <taxon>Ostariophysi</taxon>
        <taxon>Characiformes</taxon>
        <taxon>Characoidei</taxon>
        <taxon>Acestrorhamphidae</taxon>
        <taxon>Acestrorhamphinae</taxon>
        <taxon>Astyanax</taxon>
    </lineage>
</organism>
<reference evidence="4" key="3">
    <citation type="submission" date="2025-08" db="UniProtKB">
        <authorList>
            <consortium name="Ensembl"/>
        </authorList>
    </citation>
    <scope>IDENTIFICATION</scope>
</reference>
<evidence type="ECO:0000313" key="4">
    <source>
        <dbReference type="Ensembl" id="ENSAMXP00000028682.1"/>
    </source>
</evidence>
<dbReference type="Pfam" id="PF25787">
    <property type="entry name" value="HTH_SB"/>
    <property type="match status" value="1"/>
</dbReference>
<dbReference type="NCBIfam" id="NF033545">
    <property type="entry name" value="transpos_IS630"/>
    <property type="match status" value="1"/>
</dbReference>
<dbReference type="SUPFAM" id="SSF46689">
    <property type="entry name" value="Homeodomain-like"/>
    <property type="match status" value="1"/>
</dbReference>
<feature type="domain" description="Tc1-like transposase DDE" evidence="2">
    <location>
        <begin position="149"/>
        <end position="300"/>
    </location>
</feature>
<evidence type="ECO:0008006" key="6">
    <source>
        <dbReference type="Google" id="ProtNLM"/>
    </source>
</evidence>
<evidence type="ECO:0000259" key="3">
    <source>
        <dbReference type="Pfam" id="PF25787"/>
    </source>
</evidence>
<accession>A0A3B1IFK2</accession>
<dbReference type="Gene3D" id="1.10.10.10">
    <property type="entry name" value="Winged helix-like DNA-binding domain superfamily/Winged helix DNA-binding domain"/>
    <property type="match status" value="1"/>
</dbReference>
<dbReference type="Ensembl" id="ENSAMXT00000044521.1">
    <property type="protein sequence ID" value="ENSAMXP00000028682.1"/>
    <property type="gene ID" value="ENSAMXG00000034360.1"/>
</dbReference>
<reference evidence="5" key="1">
    <citation type="submission" date="2013-03" db="EMBL/GenBank/DDBJ databases">
        <authorList>
            <person name="Jeffery W."/>
            <person name="Warren W."/>
            <person name="Wilson R.K."/>
        </authorList>
    </citation>
    <scope>NUCLEOTIDE SEQUENCE</scope>
    <source>
        <strain evidence="5">female</strain>
    </source>
</reference>
<dbReference type="PANTHER" id="PTHR23022:SF135">
    <property type="entry name" value="SI:DKEY-77F5.3"/>
    <property type="match status" value="1"/>
</dbReference>
<dbReference type="Gene3D" id="3.30.420.10">
    <property type="entry name" value="Ribonuclease H-like superfamily/Ribonuclease H"/>
    <property type="match status" value="1"/>
</dbReference>
<reference evidence="5" key="2">
    <citation type="journal article" date="2014" name="Nat. Commun.">
        <title>The cavefish genome reveals candidate genes for eye loss.</title>
        <authorList>
            <person name="McGaugh S.E."/>
            <person name="Gross J.B."/>
            <person name="Aken B."/>
            <person name="Blin M."/>
            <person name="Borowsky R."/>
            <person name="Chalopin D."/>
            <person name="Hinaux H."/>
            <person name="Jeffery W.R."/>
            <person name="Keene A."/>
            <person name="Ma L."/>
            <person name="Minx P."/>
            <person name="Murphy D."/>
            <person name="O'Quin K.E."/>
            <person name="Retaux S."/>
            <person name="Rohner N."/>
            <person name="Searle S.M."/>
            <person name="Stahl B.A."/>
            <person name="Tabin C."/>
            <person name="Volff J.N."/>
            <person name="Yoshizawa M."/>
            <person name="Warren W.C."/>
        </authorList>
    </citation>
    <scope>NUCLEOTIDE SEQUENCE [LARGE SCALE GENOMIC DNA]</scope>
    <source>
        <strain evidence="5">female</strain>
    </source>
</reference>
<dbReference type="Bgee" id="ENSAMXG00000034360">
    <property type="expression patterns" value="Expressed in mesonephros and 13 other cell types or tissues"/>
</dbReference>
<dbReference type="InParanoid" id="A0A3B1IFK2"/>
<dbReference type="Pfam" id="PF13358">
    <property type="entry name" value="DDE_3"/>
    <property type="match status" value="1"/>
</dbReference>
<feature type="domain" description="Transposase Tc1-like" evidence="1">
    <location>
        <begin position="69"/>
        <end position="139"/>
    </location>
</feature>
<dbReference type="InterPro" id="IPR047655">
    <property type="entry name" value="Transpos_IS630-like"/>
</dbReference>
<dbReference type="GO" id="GO:0015074">
    <property type="term" value="P:DNA integration"/>
    <property type="evidence" value="ECO:0007669"/>
    <property type="project" value="InterPro"/>
</dbReference>
<feature type="domain" description="Sleeping Beauty transposase HTH" evidence="3">
    <location>
        <begin position="1"/>
        <end position="53"/>
    </location>
</feature>
<dbReference type="Pfam" id="PF01498">
    <property type="entry name" value="HTH_Tnp_Tc3_2"/>
    <property type="match status" value="1"/>
</dbReference>
<reference evidence="4" key="4">
    <citation type="submission" date="2025-09" db="UniProtKB">
        <authorList>
            <consortium name="Ensembl"/>
        </authorList>
    </citation>
    <scope>IDENTIFICATION</scope>
</reference>
<dbReference type="STRING" id="7994.ENSAMXP00000028682"/>
<dbReference type="InterPro" id="IPR002492">
    <property type="entry name" value="Transposase_Tc1-like"/>
</dbReference>
<dbReference type="Proteomes" id="UP000018467">
    <property type="component" value="Unassembled WGS sequence"/>
</dbReference>
<evidence type="ECO:0000259" key="2">
    <source>
        <dbReference type="Pfam" id="PF13358"/>
    </source>
</evidence>
<dbReference type="InterPro" id="IPR036388">
    <property type="entry name" value="WH-like_DNA-bd_sf"/>
</dbReference>
<protein>
    <recommendedName>
        <fullName evidence="6">Tc1-like transposase DDE domain-containing protein</fullName>
    </recommendedName>
</protein>
<dbReference type="PANTHER" id="PTHR23022">
    <property type="entry name" value="TRANSPOSABLE ELEMENT-RELATED"/>
    <property type="match status" value="1"/>
</dbReference>
<dbReference type="InterPro" id="IPR052338">
    <property type="entry name" value="Transposase_5"/>
</dbReference>
<proteinExistence type="predicted"/>
<dbReference type="GO" id="GO:0003677">
    <property type="term" value="F:DNA binding"/>
    <property type="evidence" value="ECO:0007669"/>
    <property type="project" value="InterPro"/>
</dbReference>
<dbReference type="InterPro" id="IPR036397">
    <property type="entry name" value="RNaseH_sf"/>
</dbReference>
<evidence type="ECO:0000259" key="1">
    <source>
        <dbReference type="Pfam" id="PF01498"/>
    </source>
</evidence>
<dbReference type="GO" id="GO:0006313">
    <property type="term" value="P:DNA transposition"/>
    <property type="evidence" value="ECO:0007669"/>
    <property type="project" value="InterPro"/>
</dbReference>
<sequence>MPKRKEISLDLRQKIVDLHFQGEGYTAISKRFMVSRTAVRCIIAKYKETKSVQNKHGRGRKRKISKTLQRKIIRDVNKNPWTSAKMIVSELATSGLDVSRKTVVRALHRGGLRGHRPRKTPLLLQRHIKARLNFARDNLKHKSEFWKSVLWSDETKLEQFGHMDAAFVWRRKGEAFNPKNTVPTVKHAGGSIMLWGCFAASGTGNLVRVHGTMKKEDYVDILKNNIRTSASSLGLGRRWVFQQDNDPKHTSKLVKTFLKDTKINVLEWPSQSPDLNPIENLWRELKVRVHARRPSNLHDLEQFAKEEWAKIPQETCANLVRNYQNRLLSVLKQKGYAIDY</sequence>
<dbReference type="InterPro" id="IPR057667">
    <property type="entry name" value="HTH_SB"/>
</dbReference>
<dbReference type="AlphaFoldDB" id="A0A3B1IFK2"/>
<keyword evidence="5" id="KW-1185">Reference proteome</keyword>
<dbReference type="InterPro" id="IPR038717">
    <property type="entry name" value="Tc1-like_DDE_dom"/>
</dbReference>
<dbReference type="InterPro" id="IPR009057">
    <property type="entry name" value="Homeodomain-like_sf"/>
</dbReference>
<name>A0A3B1IFK2_ASTMX</name>